<dbReference type="SUPFAM" id="SSF51735">
    <property type="entry name" value="NAD(P)-binding Rossmann-fold domains"/>
    <property type="match status" value="1"/>
</dbReference>
<keyword evidence="5" id="KW-0547">Nucleotide-binding</keyword>
<keyword evidence="2 8" id="KW-0560">Oxidoreductase</keyword>
<dbReference type="PIRSF" id="PIRSF000149">
    <property type="entry name" value="GAP_DH"/>
    <property type="match status" value="1"/>
</dbReference>
<dbReference type="Pfam" id="PF02800">
    <property type="entry name" value="Gp_dh_C"/>
    <property type="match status" value="1"/>
</dbReference>
<reference evidence="10" key="1">
    <citation type="journal article" date="2005" name="Environ. Microbiol.">
        <title>Genetic and functional properties of uncultivated thermophilic crenarchaeotes from a subsurface gold mine as revealed by analysis of genome fragments.</title>
        <authorList>
            <person name="Nunoura T."/>
            <person name="Hirayama H."/>
            <person name="Takami H."/>
            <person name="Oida H."/>
            <person name="Nishi S."/>
            <person name="Shimamura S."/>
            <person name="Suzuki Y."/>
            <person name="Inagaki F."/>
            <person name="Takai K."/>
            <person name="Nealson K.H."/>
            <person name="Horikoshi K."/>
        </authorList>
    </citation>
    <scope>NUCLEOTIDE SEQUENCE</scope>
</reference>
<dbReference type="EC" id="1.2.1.-" evidence="8"/>
<dbReference type="PANTHER" id="PTHR43148">
    <property type="entry name" value="GLYCERALDEHYDE-3-PHOSPHATE DEHYDROGENASE 2"/>
    <property type="match status" value="1"/>
</dbReference>
<dbReference type="InterPro" id="IPR020831">
    <property type="entry name" value="GlycerAld/Erythrose_P_DH"/>
</dbReference>
<dbReference type="FunFam" id="3.40.50.720:FF:000001">
    <property type="entry name" value="Glyceraldehyde-3-phosphate dehydrogenase"/>
    <property type="match status" value="1"/>
</dbReference>
<evidence type="ECO:0000256" key="4">
    <source>
        <dbReference type="PIRSR" id="PIRSR000149-2"/>
    </source>
</evidence>
<dbReference type="FunFam" id="3.30.360.10:FF:000002">
    <property type="entry name" value="Glyceraldehyde-3-phosphate dehydrogenase"/>
    <property type="match status" value="1"/>
</dbReference>
<feature type="binding site" evidence="4">
    <location>
        <begin position="210"/>
        <end position="211"/>
    </location>
    <ligand>
        <name>D-glyceraldehyde 3-phosphate</name>
        <dbReference type="ChEBI" id="CHEBI:59776"/>
    </ligand>
</feature>
<evidence type="ECO:0000256" key="7">
    <source>
        <dbReference type="RuleBase" id="RU000397"/>
    </source>
</evidence>
<dbReference type="EMBL" id="AP011743">
    <property type="protein sequence ID" value="BAL56329.1"/>
    <property type="molecule type" value="Genomic_DNA"/>
</dbReference>
<evidence type="ECO:0000256" key="5">
    <source>
        <dbReference type="PIRSR" id="PIRSR000149-3"/>
    </source>
</evidence>
<dbReference type="InterPro" id="IPR006424">
    <property type="entry name" value="Glyceraldehyde-3-P_DH_1"/>
</dbReference>
<protein>
    <recommendedName>
        <fullName evidence="8">Glyceraldehyde-3-phosphate dehydrogenase</fullName>
        <ecNumber evidence="8">1.2.1.-</ecNumber>
    </recommendedName>
</protein>
<dbReference type="NCBIfam" id="TIGR01534">
    <property type="entry name" value="GAPDH-I"/>
    <property type="match status" value="1"/>
</dbReference>
<evidence type="ECO:0000256" key="6">
    <source>
        <dbReference type="PIRSR" id="PIRSR000149-4"/>
    </source>
</evidence>
<dbReference type="InterPro" id="IPR020829">
    <property type="entry name" value="GlycerAld_3-P_DH_cat"/>
</dbReference>
<feature type="domain" description="Glyceraldehyde 3-phosphate dehydrogenase NAD(P) binding" evidence="9">
    <location>
        <begin position="2"/>
        <end position="152"/>
    </location>
</feature>
<reference evidence="10" key="2">
    <citation type="journal article" date="2012" name="PLoS ONE">
        <title>A Deeply Branching Thermophilic Bacterium with an Ancient Acetyl-CoA Pathway Dominates a Subsurface Ecosystem.</title>
        <authorList>
            <person name="Takami H."/>
            <person name="Noguchi H."/>
            <person name="Takaki Y."/>
            <person name="Uchiyama I."/>
            <person name="Toyoda A."/>
            <person name="Nishi S."/>
            <person name="Chee G.-J."/>
            <person name="Arai W."/>
            <person name="Nunoura T."/>
            <person name="Itoh T."/>
            <person name="Hattori M."/>
            <person name="Takai K."/>
        </authorList>
    </citation>
    <scope>NUCLEOTIDE SEQUENCE</scope>
</reference>
<evidence type="ECO:0000256" key="2">
    <source>
        <dbReference type="ARBA" id="ARBA00023002"/>
    </source>
</evidence>
<feature type="binding site" evidence="4">
    <location>
        <position position="233"/>
    </location>
    <ligand>
        <name>D-glyceraldehyde 3-phosphate</name>
        <dbReference type="ChEBI" id="CHEBI:59776"/>
    </ligand>
</feature>
<dbReference type="InterPro" id="IPR020828">
    <property type="entry name" value="GlycerAld_3-P_DH_NAD(P)-bd"/>
</dbReference>
<dbReference type="CDD" id="cd18126">
    <property type="entry name" value="GAPDH_I_C"/>
    <property type="match status" value="1"/>
</dbReference>
<accession>H5SJJ3</accession>
<evidence type="ECO:0000256" key="1">
    <source>
        <dbReference type="ARBA" id="ARBA00007406"/>
    </source>
</evidence>
<dbReference type="InterPro" id="IPR020830">
    <property type="entry name" value="GlycerAld_3-P_DH_AS"/>
</dbReference>
<dbReference type="SUPFAM" id="SSF55347">
    <property type="entry name" value="Glyceraldehyde-3-phosphate dehydrogenase-like, C-terminal domain"/>
    <property type="match status" value="1"/>
</dbReference>
<dbReference type="Gene3D" id="3.40.50.720">
    <property type="entry name" value="NAD(P)-binding Rossmann-like Domain"/>
    <property type="match status" value="1"/>
</dbReference>
<sequence>MIRVALNGFGRTARAFFRIARKDPQIEIVAINVRSQTPEQAAYLCKYDSVYGRLDGEVHFGEDFIAVNGKKIALFQIEDPAKLPWGELKVDVTVEATGVFRDAQKAGKHLQAGAKKVLITAPAKGDVPTIVWGVNEKVYNKTKHAIVSAASCTTNCLAPVAYILHKEFGIKKGLMTTVHAYTASQNLVDGSNKDMVEGRAAAINIIPTTTGAASAIGLVIPELSGKLDGMAFRVPVATGSVTDLVADLEKPVTVEQINETFTRYAQGPMKHILAVSQWPLVSSDCIGDPHSAIVDLSSTKVVEKSLVKVVAFYDNEWGYSARLVDLVKYL</sequence>
<dbReference type="SMART" id="SM00846">
    <property type="entry name" value="Gp_dh_N"/>
    <property type="match status" value="1"/>
</dbReference>
<dbReference type="GO" id="GO:0050661">
    <property type="term" value="F:NADP binding"/>
    <property type="evidence" value="ECO:0007669"/>
    <property type="project" value="InterPro"/>
</dbReference>
<dbReference type="GO" id="GO:0051287">
    <property type="term" value="F:NAD binding"/>
    <property type="evidence" value="ECO:0007669"/>
    <property type="project" value="InterPro"/>
</dbReference>
<feature type="binding site" evidence="5">
    <location>
        <position position="120"/>
    </location>
    <ligand>
        <name>NAD(+)</name>
        <dbReference type="ChEBI" id="CHEBI:57540"/>
    </ligand>
</feature>
<name>H5SJJ3_9BACT</name>
<comment type="similarity">
    <text evidence="1 7">Belongs to the glyceraldehyde-3-phosphate dehydrogenase family.</text>
</comment>
<dbReference type="GO" id="GO:0006006">
    <property type="term" value="P:glucose metabolic process"/>
    <property type="evidence" value="ECO:0007669"/>
    <property type="project" value="InterPro"/>
</dbReference>
<gene>
    <name evidence="10" type="ORF">HGMM_F36B04C32</name>
</gene>
<evidence type="ECO:0000256" key="3">
    <source>
        <dbReference type="PIRSR" id="PIRSR000149-1"/>
    </source>
</evidence>
<feature type="binding site" evidence="4">
    <location>
        <position position="182"/>
    </location>
    <ligand>
        <name>D-glyceraldehyde 3-phosphate</name>
        <dbReference type="ChEBI" id="CHEBI:59776"/>
    </ligand>
</feature>
<dbReference type="InterPro" id="IPR036291">
    <property type="entry name" value="NAD(P)-bd_dom_sf"/>
</dbReference>
<dbReference type="Gene3D" id="3.30.360.10">
    <property type="entry name" value="Dihydrodipicolinate Reductase, domain 2"/>
    <property type="match status" value="1"/>
</dbReference>
<keyword evidence="5" id="KW-0520">NAD</keyword>
<evidence type="ECO:0000313" key="10">
    <source>
        <dbReference type="EMBL" id="BAL56329.1"/>
    </source>
</evidence>
<dbReference type="PROSITE" id="PS00071">
    <property type="entry name" value="GAPDH"/>
    <property type="match status" value="1"/>
</dbReference>
<evidence type="ECO:0000259" key="9">
    <source>
        <dbReference type="SMART" id="SM00846"/>
    </source>
</evidence>
<dbReference type="AlphaFoldDB" id="H5SJJ3"/>
<dbReference type="GO" id="GO:0016620">
    <property type="term" value="F:oxidoreductase activity, acting on the aldehyde or oxo group of donors, NAD or NADP as acceptor"/>
    <property type="evidence" value="ECO:0007669"/>
    <property type="project" value="InterPro"/>
</dbReference>
<organism evidence="10">
    <name type="scientific">uncultured Acetothermia bacterium</name>
    <dbReference type="NCBI Taxonomy" id="236499"/>
    <lineage>
        <taxon>Bacteria</taxon>
        <taxon>Candidatus Bipolaricaulota</taxon>
        <taxon>environmental samples</taxon>
    </lineage>
</organism>
<evidence type="ECO:0000256" key="8">
    <source>
        <dbReference type="RuleBase" id="RU361160"/>
    </source>
</evidence>
<feature type="binding site" evidence="4">
    <location>
        <begin position="151"/>
        <end position="153"/>
    </location>
    <ligand>
        <name>D-glyceraldehyde 3-phosphate</name>
        <dbReference type="ChEBI" id="CHEBI:59776"/>
    </ligand>
</feature>
<proteinExistence type="inferred from homology"/>
<dbReference type="Pfam" id="PF00044">
    <property type="entry name" value="Gp_dh_N"/>
    <property type="match status" value="1"/>
</dbReference>
<feature type="site" description="Activates thiol group during catalysis" evidence="6">
    <location>
        <position position="179"/>
    </location>
</feature>
<dbReference type="CDD" id="cd05214">
    <property type="entry name" value="GAPDH_I_N"/>
    <property type="match status" value="1"/>
</dbReference>
<feature type="active site" description="Nucleophile" evidence="3">
    <location>
        <position position="152"/>
    </location>
</feature>
<feature type="binding site" evidence="5">
    <location>
        <position position="315"/>
    </location>
    <ligand>
        <name>NAD(+)</name>
        <dbReference type="ChEBI" id="CHEBI:57540"/>
    </ligand>
</feature>
<dbReference type="PRINTS" id="PR00078">
    <property type="entry name" value="G3PDHDRGNASE"/>
</dbReference>